<gene>
    <name evidence="1" type="ORF">IS491_08365</name>
</gene>
<dbReference type="EMBL" id="JADOEF010000001">
    <property type="protein sequence ID" value="MBF7808667.1"/>
    <property type="molecule type" value="Genomic_DNA"/>
</dbReference>
<protein>
    <submittedName>
        <fullName evidence="1">Cyclic lactone autoinducer peptide</fullName>
    </submittedName>
</protein>
<evidence type="ECO:0000313" key="1">
    <source>
        <dbReference type="EMBL" id="MBF7808667.1"/>
    </source>
</evidence>
<organism evidence="1 2">
    <name type="scientific">Clostridium beijerinckii</name>
    <name type="common">Clostridium MP</name>
    <dbReference type="NCBI Taxonomy" id="1520"/>
    <lineage>
        <taxon>Bacteria</taxon>
        <taxon>Bacillati</taxon>
        <taxon>Bacillota</taxon>
        <taxon>Clostridia</taxon>
        <taxon>Eubacteriales</taxon>
        <taxon>Clostridiaceae</taxon>
        <taxon>Clostridium</taxon>
    </lineage>
</organism>
<dbReference type="RefSeq" id="WP_077829127.1">
    <property type="nucleotide sequence ID" value="NZ_CP053893.1"/>
</dbReference>
<comment type="caution">
    <text evidence="1">The sequence shown here is derived from an EMBL/GenBank/DDBJ whole genome shotgun (WGS) entry which is preliminary data.</text>
</comment>
<reference evidence="1" key="1">
    <citation type="submission" date="2020-11" db="EMBL/GenBank/DDBJ databases">
        <authorList>
            <person name="Thieme N."/>
            <person name="Liebl W."/>
            <person name="Zverlov V."/>
        </authorList>
    </citation>
    <scope>NUCLEOTIDE SEQUENCE</scope>
    <source>
        <strain evidence="1">NT08</strain>
    </source>
</reference>
<dbReference type="NCBIfam" id="TIGR04223">
    <property type="entry name" value="quorum_AgrD"/>
    <property type="match status" value="1"/>
</dbReference>
<evidence type="ECO:0000313" key="2">
    <source>
        <dbReference type="Proteomes" id="UP000631418"/>
    </source>
</evidence>
<dbReference type="Proteomes" id="UP000631418">
    <property type="component" value="Unassembled WGS sequence"/>
</dbReference>
<dbReference type="InterPro" id="IPR009229">
    <property type="entry name" value="AgrD"/>
</dbReference>
<name>A0A1S8RAP5_CLOBE</name>
<sequence>MNTIKEILIKNLLETSLQYLGKLAVNIAESSASKCCFSGGLYESKFPKELLELEE</sequence>
<accession>A0A1S8RAP5</accession>
<proteinExistence type="predicted"/>
<dbReference type="AlphaFoldDB" id="A0A1S8RAP5"/>